<keyword evidence="3" id="KW-0206">Cytoskeleton</keyword>
<feature type="non-terminal residue" evidence="7">
    <location>
        <position position="1"/>
    </location>
</feature>
<dbReference type="OrthoDB" id="2019884at2759"/>
<evidence type="ECO:0000256" key="4">
    <source>
        <dbReference type="ARBA" id="ARBA00023273"/>
    </source>
</evidence>
<protein>
    <submittedName>
        <fullName evidence="7">Protein FAM166B</fullName>
    </submittedName>
</protein>
<dbReference type="GO" id="GO:0015630">
    <property type="term" value="C:microtubule cytoskeleton"/>
    <property type="evidence" value="ECO:0007669"/>
    <property type="project" value="UniProtKB-ARBA"/>
</dbReference>
<proteinExistence type="inferred from homology"/>
<sequence>KSSDVIKLFNLNELHCIMGSIKKILPPQPHYLSGYAGYVPGYKFYYGQSYGKLTHDLFFDKTINRSNIPVLSDLTNVHDDTFCTLEEMNSINKRCETRSCKYTTDIIPGYAGYVPQYNFLCGNKFTVDATLGMNNFVKIQNSCLCPQCEQTQGYSKKFDKNIKDVNNYTHPFKKNFDGVKLFKEQYEPTLPSPPSLTPYFLENGNPHKKFMAGYAGHVPSLLFQFGQSYTPSTNDALNIFTDQLEKHKLNSM</sequence>
<evidence type="ECO:0000313" key="7">
    <source>
        <dbReference type="EMBL" id="KAF0756992.1"/>
    </source>
</evidence>
<dbReference type="PANTHER" id="PTHR22146">
    <property type="entry name" value="CAT EYE SYNDROME CRITICAL REGION PROTEIN 6"/>
    <property type="match status" value="1"/>
</dbReference>
<comment type="subcellular location">
    <subcellularLocation>
        <location evidence="1">Cytoplasm</location>
        <location evidence="1">Cytoskeleton</location>
        <location evidence="1">Cilium axoneme</location>
    </subcellularLocation>
</comment>
<dbReference type="Pfam" id="PF10629">
    <property type="entry name" value="CMI2B-like"/>
    <property type="match status" value="2"/>
</dbReference>
<keyword evidence="8" id="KW-1185">Reference proteome</keyword>
<name>A0A6G0YJJ9_APHCR</name>
<gene>
    <name evidence="7" type="ORF">FWK35_00024570</name>
</gene>
<evidence type="ECO:0000313" key="8">
    <source>
        <dbReference type="Proteomes" id="UP000478052"/>
    </source>
</evidence>
<dbReference type="GO" id="GO:0005930">
    <property type="term" value="C:axoneme"/>
    <property type="evidence" value="ECO:0007669"/>
    <property type="project" value="UniProtKB-SubCell"/>
</dbReference>
<accession>A0A6G0YJJ9</accession>
<organism evidence="7 8">
    <name type="scientific">Aphis craccivora</name>
    <name type="common">Cowpea aphid</name>
    <dbReference type="NCBI Taxonomy" id="307492"/>
    <lineage>
        <taxon>Eukaryota</taxon>
        <taxon>Metazoa</taxon>
        <taxon>Ecdysozoa</taxon>
        <taxon>Arthropoda</taxon>
        <taxon>Hexapoda</taxon>
        <taxon>Insecta</taxon>
        <taxon>Pterygota</taxon>
        <taxon>Neoptera</taxon>
        <taxon>Paraneoptera</taxon>
        <taxon>Hemiptera</taxon>
        <taxon>Sternorrhyncha</taxon>
        <taxon>Aphidomorpha</taxon>
        <taxon>Aphidoidea</taxon>
        <taxon>Aphididae</taxon>
        <taxon>Aphidini</taxon>
        <taxon>Aphis</taxon>
        <taxon>Aphis</taxon>
    </lineage>
</organism>
<reference evidence="7 8" key="1">
    <citation type="submission" date="2019-08" db="EMBL/GenBank/DDBJ databases">
        <title>Whole genome of Aphis craccivora.</title>
        <authorList>
            <person name="Voronova N.V."/>
            <person name="Shulinski R.S."/>
            <person name="Bandarenka Y.V."/>
            <person name="Zhorov D.G."/>
            <person name="Warner D."/>
        </authorList>
    </citation>
    <scope>NUCLEOTIDE SEQUENCE [LARGE SCALE GENOMIC DNA]</scope>
    <source>
        <strain evidence="7">180601</strain>
        <tissue evidence="7">Whole Body</tissue>
    </source>
</reference>
<evidence type="ECO:0000256" key="1">
    <source>
        <dbReference type="ARBA" id="ARBA00004430"/>
    </source>
</evidence>
<dbReference type="Proteomes" id="UP000478052">
    <property type="component" value="Unassembled WGS sequence"/>
</dbReference>
<keyword evidence="2" id="KW-0963">Cytoplasm</keyword>
<comment type="similarity">
    <text evidence="5">Belongs to the CIMIP2 family.</text>
</comment>
<evidence type="ECO:0000256" key="5">
    <source>
        <dbReference type="ARBA" id="ARBA00035661"/>
    </source>
</evidence>
<comment type="caution">
    <text evidence="7">The sequence shown here is derived from an EMBL/GenBank/DDBJ whole genome shotgun (WGS) entry which is preliminary data.</text>
</comment>
<evidence type="ECO:0000259" key="6">
    <source>
        <dbReference type="Pfam" id="PF10629"/>
    </source>
</evidence>
<dbReference type="AlphaFoldDB" id="A0A6G0YJJ9"/>
<dbReference type="InterPro" id="IPR018902">
    <property type="entry name" value="CMI2A-C-like_dom"/>
</dbReference>
<dbReference type="PANTHER" id="PTHR22146:SF8">
    <property type="entry name" value="PROTEIN FAM166B"/>
    <property type="match status" value="1"/>
</dbReference>
<dbReference type="EMBL" id="VUJU01003709">
    <property type="protein sequence ID" value="KAF0756992.1"/>
    <property type="molecule type" value="Genomic_DNA"/>
</dbReference>
<feature type="domain" description="Ciliary microtubule inner protein 2A-C-like" evidence="6">
    <location>
        <begin position="209"/>
        <end position="242"/>
    </location>
</feature>
<evidence type="ECO:0000256" key="2">
    <source>
        <dbReference type="ARBA" id="ARBA00022490"/>
    </source>
</evidence>
<evidence type="ECO:0000256" key="3">
    <source>
        <dbReference type="ARBA" id="ARBA00023212"/>
    </source>
</evidence>
<keyword evidence="4" id="KW-0966">Cell projection</keyword>
<feature type="domain" description="Ciliary microtubule inner protein 2A-C-like" evidence="6">
    <location>
        <begin position="28"/>
        <end position="70"/>
    </location>
</feature>